<dbReference type="Proteomes" id="UP000016511">
    <property type="component" value="Unassembled WGS sequence"/>
</dbReference>
<dbReference type="GeneID" id="92842417"/>
<dbReference type="PATRIC" id="fig|649747.3.peg.77"/>
<keyword evidence="2" id="KW-1185">Reference proteome</keyword>
<evidence type="ECO:0000313" key="2">
    <source>
        <dbReference type="Proteomes" id="UP000016511"/>
    </source>
</evidence>
<proteinExistence type="predicted"/>
<organism evidence="1 2">
    <name type="scientific">Aneurinibacillus aneurinilyticus ATCC 12856</name>
    <dbReference type="NCBI Taxonomy" id="649747"/>
    <lineage>
        <taxon>Bacteria</taxon>
        <taxon>Bacillati</taxon>
        <taxon>Bacillota</taxon>
        <taxon>Bacilli</taxon>
        <taxon>Bacillales</taxon>
        <taxon>Paenibacillaceae</taxon>
        <taxon>Aneurinibacillus group</taxon>
        <taxon>Aneurinibacillus</taxon>
    </lineage>
</organism>
<sequence length="40" mass="4656">MENKNTGKKFNEDFKRTVVDLYHAGSSARLIPDRLVDNEF</sequence>
<reference evidence="1 2" key="1">
    <citation type="submission" date="2013-08" db="EMBL/GenBank/DDBJ databases">
        <authorList>
            <person name="Weinstock G."/>
            <person name="Sodergren E."/>
            <person name="Wylie T."/>
            <person name="Fulton L."/>
            <person name="Fulton R."/>
            <person name="Fronick C."/>
            <person name="O'Laughlin M."/>
            <person name="Godfrey J."/>
            <person name="Miner T."/>
            <person name="Herter B."/>
            <person name="Appelbaum E."/>
            <person name="Cordes M."/>
            <person name="Lek S."/>
            <person name="Wollam A."/>
            <person name="Pepin K.H."/>
            <person name="Palsikar V.B."/>
            <person name="Mitreva M."/>
            <person name="Wilson R.K."/>
        </authorList>
    </citation>
    <scope>NUCLEOTIDE SEQUENCE [LARGE SCALE GENOMIC DNA]</scope>
    <source>
        <strain evidence="1 2">ATCC 12856</strain>
    </source>
</reference>
<dbReference type="RefSeq" id="WP_021622308.1">
    <property type="nucleotide sequence ID" value="NZ_KE952813.1"/>
</dbReference>
<gene>
    <name evidence="1" type="ORF">HMPREF0083_00089</name>
</gene>
<protein>
    <submittedName>
        <fullName evidence="1">Uncharacterized protein</fullName>
    </submittedName>
</protein>
<evidence type="ECO:0000313" key="1">
    <source>
        <dbReference type="EMBL" id="ERI11812.1"/>
    </source>
</evidence>
<comment type="caution">
    <text evidence="1">The sequence shown here is derived from an EMBL/GenBank/DDBJ whole genome shotgun (WGS) entry which is preliminary data.</text>
</comment>
<accession>U1YI94</accession>
<dbReference type="AlphaFoldDB" id="U1YI94"/>
<dbReference type="EMBL" id="AWSJ01000006">
    <property type="protein sequence ID" value="ERI11812.1"/>
    <property type="molecule type" value="Genomic_DNA"/>
</dbReference>
<dbReference type="HOGENOM" id="CLU_3284029_0_0_9"/>
<name>U1YI94_ANEAE</name>